<evidence type="ECO:0000313" key="3">
    <source>
        <dbReference type="Proteomes" id="UP000265703"/>
    </source>
</evidence>
<protein>
    <submittedName>
        <fullName evidence="2">Uncharacterized protein</fullName>
    </submittedName>
</protein>
<feature type="transmembrane region" description="Helical" evidence="1">
    <location>
        <begin position="187"/>
        <end position="206"/>
    </location>
</feature>
<proteinExistence type="predicted"/>
<reference evidence="2 3" key="1">
    <citation type="submission" date="2018-06" db="EMBL/GenBank/DDBJ databases">
        <title>Comparative genomics reveals the genomic features of Rhizophagus irregularis, R. cerebriforme, R. diaphanum and Gigaspora rosea, and their symbiotic lifestyle signature.</title>
        <authorList>
            <person name="Morin E."/>
            <person name="San Clemente H."/>
            <person name="Chen E.C.H."/>
            <person name="De La Providencia I."/>
            <person name="Hainaut M."/>
            <person name="Kuo A."/>
            <person name="Kohler A."/>
            <person name="Murat C."/>
            <person name="Tang N."/>
            <person name="Roy S."/>
            <person name="Loubradou J."/>
            <person name="Henrissat B."/>
            <person name="Grigoriev I.V."/>
            <person name="Corradi N."/>
            <person name="Roux C."/>
            <person name="Martin F.M."/>
        </authorList>
    </citation>
    <scope>NUCLEOTIDE SEQUENCE [LARGE SCALE GENOMIC DNA]</scope>
    <source>
        <strain evidence="2 3">DAOM 227022</strain>
    </source>
</reference>
<keyword evidence="1" id="KW-1133">Transmembrane helix</keyword>
<accession>A0A397TBB4</accession>
<organism evidence="2 3">
    <name type="scientific">Glomus cerebriforme</name>
    <dbReference type="NCBI Taxonomy" id="658196"/>
    <lineage>
        <taxon>Eukaryota</taxon>
        <taxon>Fungi</taxon>
        <taxon>Fungi incertae sedis</taxon>
        <taxon>Mucoromycota</taxon>
        <taxon>Glomeromycotina</taxon>
        <taxon>Glomeromycetes</taxon>
        <taxon>Glomerales</taxon>
        <taxon>Glomeraceae</taxon>
        <taxon>Glomus</taxon>
    </lineage>
</organism>
<evidence type="ECO:0000256" key="1">
    <source>
        <dbReference type="SAM" id="Phobius"/>
    </source>
</evidence>
<comment type="caution">
    <text evidence="2">The sequence shown here is derived from an EMBL/GenBank/DDBJ whole genome shotgun (WGS) entry which is preliminary data.</text>
</comment>
<dbReference type="Proteomes" id="UP000265703">
    <property type="component" value="Unassembled WGS sequence"/>
</dbReference>
<gene>
    <name evidence="2" type="ORF">C1645_873294</name>
</gene>
<name>A0A397TBB4_9GLOM</name>
<keyword evidence="1" id="KW-0812">Transmembrane</keyword>
<dbReference type="EMBL" id="QKYT01000076">
    <property type="protein sequence ID" value="RIA94629.1"/>
    <property type="molecule type" value="Genomic_DNA"/>
</dbReference>
<dbReference type="OrthoDB" id="2307771at2759"/>
<keyword evidence="1" id="KW-0472">Membrane</keyword>
<keyword evidence="3" id="KW-1185">Reference proteome</keyword>
<sequence>MVDLINMVDLTDLSILYNIAFCRSITIKFKNDHPKYALKYKSAYSKNKIEVPIPLTIDPCQHGSMKWKSIFYTSGMIIYEIHGCQRKQGLPLLLIVGWEIPRFGRNKYSVHVGYQTDAGLMESLYAEGKPDSDRGLKILLKNGCTESVSRCFDHFIIEISMSNGSDAKLDINFLPVAVSQWMTPTQFTLLLSGIIYLLYYFNLLILNSNFENNLIT</sequence>
<dbReference type="AlphaFoldDB" id="A0A397TBB4"/>
<evidence type="ECO:0000313" key="2">
    <source>
        <dbReference type="EMBL" id="RIA94629.1"/>
    </source>
</evidence>